<sequence length="170" mass="20413">MKKTEIFGAEYYAYLDDIIWYVKQNNGTSSDAEDLYQDALIVLLEKLSQDNFHLSASLKTYIFAICKNLWLKKLRRVKTIVNWEHINQSDFFEEISDDIEKEKSEKEKIDAFFLEITDHCKELIEELFLKSATLDEIQKKYNYATKHNLSNQKYKCMQQIKRYREKNIEK</sequence>
<dbReference type="OrthoDB" id="1163416at2"/>
<name>A0A3D9CYN1_9FLAO</name>
<feature type="domain" description="RNA polymerase sigma-70 region 2" evidence="1">
    <location>
        <begin position="13"/>
        <end position="77"/>
    </location>
</feature>
<dbReference type="GO" id="GO:0006352">
    <property type="term" value="P:DNA-templated transcription initiation"/>
    <property type="evidence" value="ECO:0007669"/>
    <property type="project" value="InterPro"/>
</dbReference>
<dbReference type="Pfam" id="PF04542">
    <property type="entry name" value="Sigma70_r2"/>
    <property type="match status" value="1"/>
</dbReference>
<dbReference type="AlphaFoldDB" id="A0A3D9CYN1"/>
<evidence type="ECO:0000313" key="3">
    <source>
        <dbReference type="Proteomes" id="UP000256326"/>
    </source>
</evidence>
<dbReference type="InterPro" id="IPR014284">
    <property type="entry name" value="RNA_pol_sigma-70_dom"/>
</dbReference>
<gene>
    <name evidence="2" type="ORF">DRF58_08270</name>
</gene>
<proteinExistence type="predicted"/>
<organism evidence="2 3">
    <name type="scientific">Epilithonimonas hispanica</name>
    <dbReference type="NCBI Taxonomy" id="358687"/>
    <lineage>
        <taxon>Bacteria</taxon>
        <taxon>Pseudomonadati</taxon>
        <taxon>Bacteroidota</taxon>
        <taxon>Flavobacteriia</taxon>
        <taxon>Flavobacteriales</taxon>
        <taxon>Weeksellaceae</taxon>
        <taxon>Chryseobacterium group</taxon>
        <taxon>Epilithonimonas</taxon>
    </lineage>
</organism>
<keyword evidence="3" id="KW-1185">Reference proteome</keyword>
<dbReference type="SUPFAM" id="SSF88946">
    <property type="entry name" value="Sigma2 domain of RNA polymerase sigma factors"/>
    <property type="match status" value="1"/>
</dbReference>
<dbReference type="InterPro" id="IPR007627">
    <property type="entry name" value="RNA_pol_sigma70_r2"/>
</dbReference>
<dbReference type="InterPro" id="IPR013325">
    <property type="entry name" value="RNA_pol_sigma_r2"/>
</dbReference>
<evidence type="ECO:0000313" key="2">
    <source>
        <dbReference type="EMBL" id="REC70747.1"/>
    </source>
</evidence>
<dbReference type="RefSeq" id="WP_116034543.1">
    <property type="nucleotide sequence ID" value="NZ_JBHLVV010000023.1"/>
</dbReference>
<dbReference type="NCBIfam" id="TIGR02937">
    <property type="entry name" value="sigma70-ECF"/>
    <property type="match status" value="1"/>
</dbReference>
<dbReference type="Gene3D" id="1.10.1740.10">
    <property type="match status" value="1"/>
</dbReference>
<comment type="caution">
    <text evidence="2">The sequence shown here is derived from an EMBL/GenBank/DDBJ whole genome shotgun (WGS) entry which is preliminary data.</text>
</comment>
<dbReference type="EMBL" id="QNUG01000014">
    <property type="protein sequence ID" value="REC70747.1"/>
    <property type="molecule type" value="Genomic_DNA"/>
</dbReference>
<dbReference type="Proteomes" id="UP000256326">
    <property type="component" value="Unassembled WGS sequence"/>
</dbReference>
<evidence type="ECO:0000259" key="1">
    <source>
        <dbReference type="Pfam" id="PF04542"/>
    </source>
</evidence>
<protein>
    <submittedName>
        <fullName evidence="2">Sigma-70 family RNA polymerase sigma factor</fullName>
    </submittedName>
</protein>
<dbReference type="GO" id="GO:0003700">
    <property type="term" value="F:DNA-binding transcription factor activity"/>
    <property type="evidence" value="ECO:0007669"/>
    <property type="project" value="InterPro"/>
</dbReference>
<accession>A0A3D9CYN1</accession>
<reference evidence="2 3" key="1">
    <citation type="journal article" date="2006" name="Int. J. Syst. Evol. Microbiol.">
        <title>Chryseobacterium hispanicum sp. nov., isolated from the drinking water distribution system of Sevilla, Spain.</title>
        <authorList>
            <person name="Gallego V."/>
            <person name="Garcia M.T."/>
            <person name="Ventosa A."/>
        </authorList>
    </citation>
    <scope>NUCLEOTIDE SEQUENCE [LARGE SCALE GENOMIC DNA]</scope>
    <source>
        <strain evidence="2 3">KCTC 22104</strain>
    </source>
</reference>